<proteinExistence type="inferred from homology"/>
<dbReference type="EMBL" id="JARGEI010000013">
    <property type="protein sequence ID" value="KAJ8721757.1"/>
    <property type="molecule type" value="Genomic_DNA"/>
</dbReference>
<evidence type="ECO:0000256" key="3">
    <source>
        <dbReference type="ARBA" id="ARBA00023272"/>
    </source>
</evidence>
<dbReference type="AlphaFoldDB" id="A0AAD7YME9"/>
<evidence type="ECO:0008006" key="7">
    <source>
        <dbReference type="Google" id="ProtNLM"/>
    </source>
</evidence>
<dbReference type="Gene3D" id="1.10.150.220">
    <property type="entry name" value="CPI-17"/>
    <property type="match status" value="1"/>
</dbReference>
<organism evidence="5 6">
    <name type="scientific">Mythimna separata</name>
    <name type="common">Oriental armyworm</name>
    <name type="synonym">Pseudaletia separata</name>
    <dbReference type="NCBI Taxonomy" id="271217"/>
    <lineage>
        <taxon>Eukaryota</taxon>
        <taxon>Metazoa</taxon>
        <taxon>Ecdysozoa</taxon>
        <taxon>Arthropoda</taxon>
        <taxon>Hexapoda</taxon>
        <taxon>Insecta</taxon>
        <taxon>Pterygota</taxon>
        <taxon>Neoptera</taxon>
        <taxon>Endopterygota</taxon>
        <taxon>Lepidoptera</taxon>
        <taxon>Glossata</taxon>
        <taxon>Ditrysia</taxon>
        <taxon>Noctuoidea</taxon>
        <taxon>Noctuidae</taxon>
        <taxon>Noctuinae</taxon>
        <taxon>Hadenini</taxon>
        <taxon>Mythimna</taxon>
    </lineage>
</organism>
<accession>A0AAD7YME9</accession>
<dbReference type="PANTHER" id="PTHR16188:SF14">
    <property type="entry name" value="GEO07393P1"/>
    <property type="match status" value="1"/>
</dbReference>
<dbReference type="SUPFAM" id="SSF81790">
    <property type="entry name" value="Myosin phosphatase inhibitor 17kDa protein, CPI-17"/>
    <property type="match status" value="1"/>
</dbReference>
<reference evidence="5" key="1">
    <citation type="submission" date="2023-03" db="EMBL/GenBank/DDBJ databases">
        <title>Chromosome-level genomes of two armyworms, Mythimna separata and Mythimna loreyi, provide insights into the biosynthesis and reception of sex pheromones.</title>
        <authorList>
            <person name="Zhao H."/>
        </authorList>
    </citation>
    <scope>NUCLEOTIDE SEQUENCE</scope>
    <source>
        <strain evidence="5">BeijingLab</strain>
        <tissue evidence="5">Pupa</tissue>
    </source>
</reference>
<protein>
    <recommendedName>
        <fullName evidence="7">Protein phosphatase 1 regulatory subunit 14B</fullName>
    </recommendedName>
</protein>
<keyword evidence="2" id="KW-0597">Phosphoprotein</keyword>
<dbReference type="FunFam" id="1.10.150.220:FF:000004">
    <property type="entry name" value="Uncharacterized protein, isoform A"/>
    <property type="match status" value="1"/>
</dbReference>
<evidence type="ECO:0000256" key="4">
    <source>
        <dbReference type="SAM" id="MobiDB-lite"/>
    </source>
</evidence>
<keyword evidence="6" id="KW-1185">Reference proteome</keyword>
<evidence type="ECO:0000256" key="1">
    <source>
        <dbReference type="ARBA" id="ARBA00005483"/>
    </source>
</evidence>
<evidence type="ECO:0000313" key="5">
    <source>
        <dbReference type="EMBL" id="KAJ8721757.1"/>
    </source>
</evidence>
<comment type="similarity">
    <text evidence="1">Belongs to the PP1 inhibitor family.</text>
</comment>
<evidence type="ECO:0000256" key="2">
    <source>
        <dbReference type="ARBA" id="ARBA00022553"/>
    </source>
</evidence>
<sequence length="207" mass="22315">MAPTGLLVVWHQFNSMYLLIVPIWFARTPALRTAPGSQGAVTADAISNRGSASAACGMECGVAAPAGGYPAPAHPALSPTERSPAKSGLHVNFSDKGEVKERREKFLTAKYGSHQMALIRKRLAVEMWLYDELQKLYETKESGGGCAAGGAAGAAAQEVEVDIDELLDMDSDELRRRHLATLLADAKKPQKDVHKFINDLLEKAKTL</sequence>
<comment type="caution">
    <text evidence="5">The sequence shown here is derived from an EMBL/GenBank/DDBJ whole genome shotgun (WGS) entry which is preliminary data.</text>
</comment>
<dbReference type="InterPro" id="IPR036658">
    <property type="entry name" value="CPI-17_sf"/>
</dbReference>
<gene>
    <name evidence="5" type="ORF">PYW07_002532</name>
</gene>
<dbReference type="GO" id="GO:0005737">
    <property type="term" value="C:cytoplasm"/>
    <property type="evidence" value="ECO:0007669"/>
    <property type="project" value="InterPro"/>
</dbReference>
<dbReference type="PANTHER" id="PTHR16188">
    <property type="entry name" value="PROTEIN PHOSPHATASE 1 INHIBITOR POTENTIATED BY PROTEIN KINASE C"/>
    <property type="match status" value="1"/>
</dbReference>
<feature type="region of interest" description="Disordered" evidence="4">
    <location>
        <begin position="73"/>
        <end position="96"/>
    </location>
</feature>
<dbReference type="GO" id="GO:0004865">
    <property type="term" value="F:protein serine/threonine phosphatase inhibitor activity"/>
    <property type="evidence" value="ECO:0007669"/>
    <property type="project" value="TreeGrafter"/>
</dbReference>
<evidence type="ECO:0000313" key="6">
    <source>
        <dbReference type="Proteomes" id="UP001231518"/>
    </source>
</evidence>
<name>A0AAD7YME9_MYTSE</name>
<dbReference type="Proteomes" id="UP001231518">
    <property type="component" value="Chromosome 12"/>
</dbReference>
<keyword evidence="3" id="KW-0650">Protein phosphatase inhibitor</keyword>
<dbReference type="InterPro" id="IPR008025">
    <property type="entry name" value="CPI-17"/>
</dbReference>
<dbReference type="Pfam" id="PF05361">
    <property type="entry name" value="PP1_inhibitor"/>
    <property type="match status" value="1"/>
</dbReference>